<feature type="domain" description="HTH luxR-type" evidence="4">
    <location>
        <begin position="162"/>
        <end position="227"/>
    </location>
</feature>
<name>A0ABP8KRW3_9MICO</name>
<dbReference type="PANTHER" id="PTHR43214">
    <property type="entry name" value="TWO-COMPONENT RESPONSE REGULATOR"/>
    <property type="match status" value="1"/>
</dbReference>
<gene>
    <name evidence="6" type="ORF">GCM10023168_36060</name>
</gene>
<feature type="modified residue" description="4-aspartylphosphate" evidence="3">
    <location>
        <position position="75"/>
    </location>
</feature>
<evidence type="ECO:0000313" key="6">
    <source>
        <dbReference type="EMBL" id="GAA4413299.1"/>
    </source>
</evidence>
<keyword evidence="1 3" id="KW-0597">Phosphoprotein</keyword>
<dbReference type="SUPFAM" id="SSF52172">
    <property type="entry name" value="CheY-like"/>
    <property type="match status" value="1"/>
</dbReference>
<dbReference type="SMART" id="SM00448">
    <property type="entry name" value="REC"/>
    <property type="match status" value="1"/>
</dbReference>
<keyword evidence="7" id="KW-1185">Reference proteome</keyword>
<dbReference type="InterPro" id="IPR001789">
    <property type="entry name" value="Sig_transdc_resp-reg_receiver"/>
</dbReference>
<dbReference type="PROSITE" id="PS50043">
    <property type="entry name" value="HTH_LUXR_2"/>
    <property type="match status" value="1"/>
</dbReference>
<dbReference type="InterPro" id="IPR011006">
    <property type="entry name" value="CheY-like_superfamily"/>
</dbReference>
<protein>
    <submittedName>
        <fullName evidence="6">Response regulator transcription factor</fullName>
    </submittedName>
</protein>
<proteinExistence type="predicted"/>
<keyword evidence="2" id="KW-0238">DNA-binding</keyword>
<dbReference type="Pfam" id="PF00072">
    <property type="entry name" value="Response_reg"/>
    <property type="match status" value="1"/>
</dbReference>
<dbReference type="SMART" id="SM00421">
    <property type="entry name" value="HTH_LUXR"/>
    <property type="match status" value="1"/>
</dbReference>
<dbReference type="CDD" id="cd17535">
    <property type="entry name" value="REC_NarL-like"/>
    <property type="match status" value="1"/>
</dbReference>
<accession>A0ABP8KRW3</accession>
<dbReference type="CDD" id="cd06170">
    <property type="entry name" value="LuxR_C_like"/>
    <property type="match status" value="1"/>
</dbReference>
<dbReference type="InterPro" id="IPR039420">
    <property type="entry name" value="WalR-like"/>
</dbReference>
<sequence>MSTLLTNGSLLAVEDAPRSSERARVLVVDDHRTFAELLSRALDAEPDLECVGHAQTSGEACDAVAHLNPDLVLMDVHLPDQDGIETTAKLVTAHPDLRVLILTAHASVADIHRAAIAGASGFLAKDGSLSDLLDALRTARSGSLVLPEDLMARLSEVGAGPRTTRQWHLTPRELEVLRLLGLGHDPRAIAKELGVSLHTCRDHVKRVLAKLGAHSQLEAVVVAARTGLIRLDE</sequence>
<organism evidence="6 7">
    <name type="scientific">Fodinibacter luteus</name>
    <dbReference type="NCBI Taxonomy" id="552064"/>
    <lineage>
        <taxon>Bacteria</taxon>
        <taxon>Bacillati</taxon>
        <taxon>Actinomycetota</taxon>
        <taxon>Actinomycetes</taxon>
        <taxon>Micrococcales</taxon>
        <taxon>Intrasporangiaceae</taxon>
        <taxon>Fodinibacter (ex Wang et al. 2009)</taxon>
    </lineage>
</organism>
<dbReference type="Gene3D" id="3.40.50.2300">
    <property type="match status" value="1"/>
</dbReference>
<dbReference type="PROSITE" id="PS50110">
    <property type="entry name" value="RESPONSE_REGULATORY"/>
    <property type="match status" value="1"/>
</dbReference>
<dbReference type="Pfam" id="PF00196">
    <property type="entry name" value="GerE"/>
    <property type="match status" value="1"/>
</dbReference>
<dbReference type="EMBL" id="BAABGM010000026">
    <property type="protein sequence ID" value="GAA4413299.1"/>
    <property type="molecule type" value="Genomic_DNA"/>
</dbReference>
<reference evidence="7" key="1">
    <citation type="journal article" date="2019" name="Int. J. Syst. Evol. Microbiol.">
        <title>The Global Catalogue of Microorganisms (GCM) 10K type strain sequencing project: providing services to taxonomists for standard genome sequencing and annotation.</title>
        <authorList>
            <consortium name="The Broad Institute Genomics Platform"/>
            <consortium name="The Broad Institute Genome Sequencing Center for Infectious Disease"/>
            <person name="Wu L."/>
            <person name="Ma J."/>
        </authorList>
    </citation>
    <scope>NUCLEOTIDE SEQUENCE [LARGE SCALE GENOMIC DNA]</scope>
    <source>
        <strain evidence="7">JCM 17809</strain>
    </source>
</reference>
<evidence type="ECO:0000313" key="7">
    <source>
        <dbReference type="Proteomes" id="UP001500945"/>
    </source>
</evidence>
<comment type="caution">
    <text evidence="6">The sequence shown here is derived from an EMBL/GenBank/DDBJ whole genome shotgun (WGS) entry which is preliminary data.</text>
</comment>
<dbReference type="InterPro" id="IPR016032">
    <property type="entry name" value="Sig_transdc_resp-reg_C-effctor"/>
</dbReference>
<dbReference type="SUPFAM" id="SSF46894">
    <property type="entry name" value="C-terminal effector domain of the bipartite response regulators"/>
    <property type="match status" value="1"/>
</dbReference>
<dbReference type="InterPro" id="IPR000792">
    <property type="entry name" value="Tscrpt_reg_LuxR_C"/>
</dbReference>
<dbReference type="RefSeq" id="WP_345208595.1">
    <property type="nucleotide sequence ID" value="NZ_BAABGM010000026.1"/>
</dbReference>
<evidence type="ECO:0000256" key="3">
    <source>
        <dbReference type="PROSITE-ProRule" id="PRU00169"/>
    </source>
</evidence>
<feature type="domain" description="Response regulatory" evidence="5">
    <location>
        <begin position="24"/>
        <end position="140"/>
    </location>
</feature>
<evidence type="ECO:0000256" key="1">
    <source>
        <dbReference type="ARBA" id="ARBA00022553"/>
    </source>
</evidence>
<dbReference type="PRINTS" id="PR00038">
    <property type="entry name" value="HTHLUXR"/>
</dbReference>
<evidence type="ECO:0000256" key="2">
    <source>
        <dbReference type="ARBA" id="ARBA00023125"/>
    </source>
</evidence>
<dbReference type="Proteomes" id="UP001500945">
    <property type="component" value="Unassembled WGS sequence"/>
</dbReference>
<dbReference type="InterPro" id="IPR058245">
    <property type="entry name" value="NreC/VraR/RcsB-like_REC"/>
</dbReference>
<evidence type="ECO:0000259" key="5">
    <source>
        <dbReference type="PROSITE" id="PS50110"/>
    </source>
</evidence>
<evidence type="ECO:0000259" key="4">
    <source>
        <dbReference type="PROSITE" id="PS50043"/>
    </source>
</evidence>